<keyword evidence="4 6" id="KW-0067">ATP-binding</keyword>
<dbReference type="Pfam" id="PF13959">
    <property type="entry name" value="CTE_SPB4"/>
    <property type="match status" value="1"/>
</dbReference>
<feature type="compositionally biased region" description="Basic and acidic residues" evidence="8">
    <location>
        <begin position="23"/>
        <end position="42"/>
    </location>
</feature>
<feature type="region of interest" description="Disordered" evidence="8">
    <location>
        <begin position="15"/>
        <end position="72"/>
    </location>
</feature>
<dbReference type="InterPro" id="IPR027417">
    <property type="entry name" value="P-loop_NTPase"/>
</dbReference>
<dbReference type="GO" id="GO:0003723">
    <property type="term" value="F:RNA binding"/>
    <property type="evidence" value="ECO:0007669"/>
    <property type="project" value="UniProtKB-UniRule"/>
</dbReference>
<dbReference type="SUPFAM" id="SSF52540">
    <property type="entry name" value="P-loop containing nucleoside triphosphate hydrolases"/>
    <property type="match status" value="2"/>
</dbReference>
<dbReference type="SMART" id="SM00487">
    <property type="entry name" value="DEXDc"/>
    <property type="match status" value="1"/>
</dbReference>
<keyword evidence="3 6" id="KW-0347">Helicase</keyword>
<dbReference type="PANTHER" id="PTHR24031">
    <property type="entry name" value="RNA HELICASE"/>
    <property type="match status" value="1"/>
</dbReference>
<evidence type="ECO:0000256" key="8">
    <source>
        <dbReference type="SAM" id="MobiDB-lite"/>
    </source>
</evidence>
<dbReference type="AlphaFoldDB" id="A0AAV2T583"/>
<evidence type="ECO:0000256" key="2">
    <source>
        <dbReference type="ARBA" id="ARBA00022801"/>
    </source>
</evidence>
<evidence type="ECO:0000313" key="11">
    <source>
        <dbReference type="EMBL" id="CAL5131129.1"/>
    </source>
</evidence>
<dbReference type="Pfam" id="PF00270">
    <property type="entry name" value="DEAD"/>
    <property type="match status" value="1"/>
</dbReference>
<organism evidence="11 12">
    <name type="scientific">Calicophoron daubneyi</name>
    <name type="common">Rumen fluke</name>
    <name type="synonym">Paramphistomum daubneyi</name>
    <dbReference type="NCBI Taxonomy" id="300641"/>
    <lineage>
        <taxon>Eukaryota</taxon>
        <taxon>Metazoa</taxon>
        <taxon>Spiralia</taxon>
        <taxon>Lophotrochozoa</taxon>
        <taxon>Platyhelminthes</taxon>
        <taxon>Trematoda</taxon>
        <taxon>Digenea</taxon>
        <taxon>Plagiorchiida</taxon>
        <taxon>Pronocephalata</taxon>
        <taxon>Paramphistomoidea</taxon>
        <taxon>Paramphistomidae</taxon>
        <taxon>Calicophoron</taxon>
    </lineage>
</organism>
<gene>
    <name evidence="11" type="ORF">CDAUBV1_LOCUS3307</name>
</gene>
<dbReference type="GO" id="GO:0005524">
    <property type="term" value="F:ATP binding"/>
    <property type="evidence" value="ECO:0007669"/>
    <property type="project" value="UniProtKB-UniRule"/>
</dbReference>
<comment type="similarity">
    <text evidence="6">Belongs to the DEAD box helicase family.</text>
</comment>
<keyword evidence="1 6" id="KW-0547">Nucleotide-binding</keyword>
<dbReference type="GO" id="GO:0016787">
    <property type="term" value="F:hydrolase activity"/>
    <property type="evidence" value="ECO:0007669"/>
    <property type="project" value="UniProtKB-KW"/>
</dbReference>
<keyword evidence="2 6" id="KW-0378">Hydrolase</keyword>
<name>A0AAV2T583_CALDB</name>
<dbReference type="GO" id="GO:0003724">
    <property type="term" value="F:RNA helicase activity"/>
    <property type="evidence" value="ECO:0007669"/>
    <property type="project" value="UniProtKB-EC"/>
</dbReference>
<evidence type="ECO:0000259" key="9">
    <source>
        <dbReference type="PROSITE" id="PS51192"/>
    </source>
</evidence>
<reference evidence="11" key="1">
    <citation type="submission" date="2024-06" db="EMBL/GenBank/DDBJ databases">
        <authorList>
            <person name="Liu X."/>
            <person name="Lenzi L."/>
            <person name="Haldenby T S."/>
            <person name="Uol C."/>
        </authorList>
    </citation>
    <scope>NUCLEOTIDE SEQUENCE</scope>
</reference>
<dbReference type="Gene3D" id="3.40.50.300">
    <property type="entry name" value="P-loop containing nucleotide triphosphate hydrolases"/>
    <property type="match status" value="2"/>
</dbReference>
<dbReference type="EMBL" id="CAXLJL010000079">
    <property type="protein sequence ID" value="CAL5131129.1"/>
    <property type="molecule type" value="Genomic_DNA"/>
</dbReference>
<evidence type="ECO:0000256" key="6">
    <source>
        <dbReference type="RuleBase" id="RU000492"/>
    </source>
</evidence>
<feature type="domain" description="Helicase ATP-binding" evidence="9">
    <location>
        <begin position="166"/>
        <end position="355"/>
    </location>
</feature>
<dbReference type="Proteomes" id="UP001497525">
    <property type="component" value="Unassembled WGS sequence"/>
</dbReference>
<evidence type="ECO:0000256" key="5">
    <source>
        <dbReference type="ARBA" id="ARBA00022884"/>
    </source>
</evidence>
<evidence type="ECO:0000313" key="12">
    <source>
        <dbReference type="Proteomes" id="UP001497525"/>
    </source>
</evidence>
<evidence type="ECO:0000256" key="4">
    <source>
        <dbReference type="ARBA" id="ARBA00022840"/>
    </source>
</evidence>
<dbReference type="CDD" id="cd17949">
    <property type="entry name" value="DEADc_DDX31"/>
    <property type="match status" value="1"/>
</dbReference>
<dbReference type="PROSITE" id="PS51194">
    <property type="entry name" value="HELICASE_CTER"/>
    <property type="match status" value="1"/>
</dbReference>
<dbReference type="SMART" id="SM01178">
    <property type="entry name" value="DUF4217"/>
    <property type="match status" value="1"/>
</dbReference>
<dbReference type="InterPro" id="IPR000629">
    <property type="entry name" value="RNA-helicase_DEAD-box_CS"/>
</dbReference>
<dbReference type="InterPro" id="IPR001650">
    <property type="entry name" value="Helicase_C-like"/>
</dbReference>
<dbReference type="InterPro" id="IPR014001">
    <property type="entry name" value="Helicase_ATP-bd"/>
</dbReference>
<comment type="caution">
    <text evidence="11">The sequence shown here is derived from an EMBL/GenBank/DDBJ whole genome shotgun (WGS) entry which is preliminary data.</text>
</comment>
<evidence type="ECO:0000256" key="1">
    <source>
        <dbReference type="ARBA" id="ARBA00022741"/>
    </source>
</evidence>
<dbReference type="SMART" id="SM00490">
    <property type="entry name" value="HELICc"/>
    <property type="match status" value="1"/>
</dbReference>
<dbReference type="InterPro" id="IPR025313">
    <property type="entry name" value="SPB4-like_CTE"/>
</dbReference>
<evidence type="ECO:0000256" key="7">
    <source>
        <dbReference type="RuleBase" id="RU365068"/>
    </source>
</evidence>
<dbReference type="PROSITE" id="PS00039">
    <property type="entry name" value="DEAD_ATP_HELICASE"/>
    <property type="match status" value="1"/>
</dbReference>
<protein>
    <recommendedName>
        <fullName evidence="7">ATP-dependent RNA helicase</fullName>
        <ecNumber evidence="7">3.6.4.13</ecNumber>
    </recommendedName>
</protein>
<keyword evidence="5 7" id="KW-0694">RNA-binding</keyword>
<proteinExistence type="inferred from homology"/>
<dbReference type="PROSITE" id="PS51192">
    <property type="entry name" value="HELICASE_ATP_BIND_1"/>
    <property type="match status" value="1"/>
</dbReference>
<sequence>MDDCIINVRTNAPSRVRGAKTQQKNELRTTEVQRSNPKKESDVGAGKKFNGLNAKFGFSRPQKKPQKKNERTTQVTQTISAKRLTNPLQFVNPNLTKKKVSEDLKEDGMKIPDLMRVRTEPRIEPVFSNENWSHFGLSVSIHPHLTACLLDRFKLKRLTAIQEQAIPPLIQSKNALIRAQTGSGKTLAYAVPLLNQLMSLEPPVSRTDGPLALIILPTRELATQTFEVLQILTKSCVRIVPGCLIGGMKRKAQKASLRKGVNIVIGTPQRLLDHMLRTSSLVLKNLRWLVIDEADRLLEMGFEHNVRRILQHVINARQTNPEVNQPTLQTVLLSATLTPGVENLAGLALEDPVRCVVREPKNIRGNGLEDGSDEQQEFNSDLFSMPAGLKHFLLVVPWKLRLVSLAAFLLLKCRYHKHGGKLIVFMATQDCVDFHYQLFTATLCPDDEELMVPTYVSNLSLFRLHGSMEHSEREKVFRDFSVSRSGILLTTDVASRGLDLASVAWVVLYHVTGGPVDYVHRVGRTARAGGRGKAVLFLDQSELGYTDLLQARAGIEFENLSLPELMQTALFHMCHTKRRGASKPASCATVEESTSRFSHLFMSAVCDDSTLLALAESAYTSFLRSYASFSGELRQFFTFKRLHLGHVAHAFCLRAAPKDVAAKVAGRLSHKRKDNEEAKVASSRKRKLALDIDEVVQNERHVDGVRPESAKRKTVCKPSDMARRNMLAEFGL</sequence>
<evidence type="ECO:0000256" key="3">
    <source>
        <dbReference type="ARBA" id="ARBA00022806"/>
    </source>
</evidence>
<comment type="function">
    <text evidence="7">RNA helicase.</text>
</comment>
<feature type="domain" description="Helicase C-terminal" evidence="10">
    <location>
        <begin position="410"/>
        <end position="574"/>
    </location>
</feature>
<comment type="catalytic activity">
    <reaction evidence="7">
        <text>ATP + H2O = ADP + phosphate + H(+)</text>
        <dbReference type="Rhea" id="RHEA:13065"/>
        <dbReference type="ChEBI" id="CHEBI:15377"/>
        <dbReference type="ChEBI" id="CHEBI:15378"/>
        <dbReference type="ChEBI" id="CHEBI:30616"/>
        <dbReference type="ChEBI" id="CHEBI:43474"/>
        <dbReference type="ChEBI" id="CHEBI:456216"/>
        <dbReference type="EC" id="3.6.4.13"/>
    </reaction>
</comment>
<dbReference type="InterPro" id="IPR011545">
    <property type="entry name" value="DEAD/DEAH_box_helicase_dom"/>
</dbReference>
<accession>A0AAV2T583</accession>
<dbReference type="CDD" id="cd18787">
    <property type="entry name" value="SF2_C_DEAD"/>
    <property type="match status" value="1"/>
</dbReference>
<dbReference type="Pfam" id="PF00271">
    <property type="entry name" value="Helicase_C"/>
    <property type="match status" value="1"/>
</dbReference>
<comment type="domain">
    <text evidence="7">The Q motif is unique to and characteristic of the DEAD box family of RNA helicases and controls ATP binding and hydrolysis.</text>
</comment>
<dbReference type="EC" id="3.6.4.13" evidence="7"/>
<evidence type="ECO:0000259" key="10">
    <source>
        <dbReference type="PROSITE" id="PS51194"/>
    </source>
</evidence>